<dbReference type="PANTHER" id="PTHR43479:SF11">
    <property type="entry name" value="ACREF_ENVCD OPERON REPRESSOR-RELATED"/>
    <property type="match status" value="1"/>
</dbReference>
<dbReference type="InterPro" id="IPR050624">
    <property type="entry name" value="HTH-type_Tx_Regulator"/>
</dbReference>
<dbReference type="OrthoDB" id="509229at2"/>
<keyword evidence="5" id="KW-1185">Reference proteome</keyword>
<protein>
    <submittedName>
        <fullName evidence="4">TetR/AcrR family transcriptional regulator</fullName>
    </submittedName>
</protein>
<dbReference type="PANTHER" id="PTHR43479">
    <property type="entry name" value="ACREF/ENVCD OPERON REPRESSOR-RELATED"/>
    <property type="match status" value="1"/>
</dbReference>
<dbReference type="SUPFAM" id="SSF46689">
    <property type="entry name" value="Homeodomain-like"/>
    <property type="match status" value="1"/>
</dbReference>
<proteinExistence type="predicted"/>
<accession>A0A3A1UQN2</accession>
<comment type="caution">
    <text evidence="4">The sequence shown here is derived from an EMBL/GenBank/DDBJ whole genome shotgun (WGS) entry which is preliminary data.</text>
</comment>
<evidence type="ECO:0000313" key="5">
    <source>
        <dbReference type="Proteomes" id="UP000266482"/>
    </source>
</evidence>
<dbReference type="Proteomes" id="UP000266482">
    <property type="component" value="Unassembled WGS sequence"/>
</dbReference>
<evidence type="ECO:0000313" key="4">
    <source>
        <dbReference type="EMBL" id="RIX50106.1"/>
    </source>
</evidence>
<evidence type="ECO:0000256" key="1">
    <source>
        <dbReference type="ARBA" id="ARBA00023125"/>
    </source>
</evidence>
<dbReference type="EMBL" id="QXQA01000016">
    <property type="protein sequence ID" value="RIX50106.1"/>
    <property type="molecule type" value="Genomic_DNA"/>
</dbReference>
<dbReference type="InterPro" id="IPR001647">
    <property type="entry name" value="HTH_TetR"/>
</dbReference>
<dbReference type="AlphaFoldDB" id="A0A3A1UQN2"/>
<dbReference type="PROSITE" id="PS50977">
    <property type="entry name" value="HTH_TETR_2"/>
    <property type="match status" value="1"/>
</dbReference>
<organism evidence="4 5">
    <name type="scientific">Paenibacillus nanensis</name>
    <dbReference type="NCBI Taxonomy" id="393251"/>
    <lineage>
        <taxon>Bacteria</taxon>
        <taxon>Bacillati</taxon>
        <taxon>Bacillota</taxon>
        <taxon>Bacilli</taxon>
        <taxon>Bacillales</taxon>
        <taxon>Paenibacillaceae</taxon>
        <taxon>Paenibacillus</taxon>
    </lineage>
</organism>
<dbReference type="Pfam" id="PF00440">
    <property type="entry name" value="TetR_N"/>
    <property type="match status" value="1"/>
</dbReference>
<keyword evidence="1 2" id="KW-0238">DNA-binding</keyword>
<dbReference type="GO" id="GO:0003677">
    <property type="term" value="F:DNA binding"/>
    <property type="evidence" value="ECO:0007669"/>
    <property type="project" value="UniProtKB-UniRule"/>
</dbReference>
<dbReference type="PRINTS" id="PR00455">
    <property type="entry name" value="HTHTETR"/>
</dbReference>
<gene>
    <name evidence="4" type="ORF">D3P08_21390</name>
</gene>
<dbReference type="InterPro" id="IPR009057">
    <property type="entry name" value="Homeodomain-like_sf"/>
</dbReference>
<dbReference type="Gene3D" id="1.10.357.10">
    <property type="entry name" value="Tetracycline Repressor, domain 2"/>
    <property type="match status" value="1"/>
</dbReference>
<evidence type="ECO:0000259" key="3">
    <source>
        <dbReference type="PROSITE" id="PS50977"/>
    </source>
</evidence>
<evidence type="ECO:0000256" key="2">
    <source>
        <dbReference type="PROSITE-ProRule" id="PRU00335"/>
    </source>
</evidence>
<sequence length="211" mass="25023">METMFPSREVGQTKRRILEVAIELFSQNGYSAVSVREITKHVGIKESALYNHFKTKDEILQSIYQLFTNASEGNALPSAEQLEAMLQQVDLETFLRQGFEQFQRTIENPLLTQIWRILNIEQYRDQRAREIILNAIYKGTIDFLESAFLLLQQQKKIRDTFSPRMLAVEYQYPIFAMMTEYLLLTFDNKDTDELRQRVEDHIRYFNDYVKV</sequence>
<reference evidence="4 5" key="1">
    <citation type="submission" date="2018-09" db="EMBL/GenBank/DDBJ databases">
        <title>Paenibacillus aracenensis nov. sp. isolated from a cave in southern Spain.</title>
        <authorList>
            <person name="Jurado V."/>
            <person name="Gutierrez-Patricio S."/>
            <person name="Gonzalez-Pimentel J.L."/>
            <person name="Miller A.Z."/>
            <person name="Laiz L."/>
            <person name="Saiz-Jimenez C."/>
        </authorList>
    </citation>
    <scope>NUCLEOTIDE SEQUENCE [LARGE SCALE GENOMIC DNA]</scope>
    <source>
        <strain evidence="4 5">DSM 22867</strain>
    </source>
</reference>
<feature type="domain" description="HTH tetR-type" evidence="3">
    <location>
        <begin position="11"/>
        <end position="71"/>
    </location>
</feature>
<name>A0A3A1UQN2_9BACL</name>
<feature type="DNA-binding region" description="H-T-H motif" evidence="2">
    <location>
        <begin position="34"/>
        <end position="53"/>
    </location>
</feature>